<keyword evidence="2" id="KW-1185">Reference proteome</keyword>
<reference evidence="1 2" key="2">
    <citation type="journal article" date="2016" name="Genome Announc.">
        <title>Complete Genome Sequence of a Strain of Azospirillum thiophilum Isolated from a Sulfide Spring.</title>
        <authorList>
            <person name="Fomenkov A."/>
            <person name="Vincze T."/>
            <person name="Grabovich M."/>
            <person name="Anton B.P."/>
            <person name="Dubinina G."/>
            <person name="Orlova M."/>
            <person name="Belousova E."/>
            <person name="Roberts R.J."/>
        </authorList>
    </citation>
    <scope>NUCLEOTIDE SEQUENCE [LARGE SCALE GENOMIC DNA]</scope>
    <source>
        <strain evidence="1 2">BV-S</strain>
    </source>
</reference>
<reference evidence="2" key="1">
    <citation type="submission" date="2015-08" db="EMBL/GenBank/DDBJ databases">
        <title>Complete Genome Sequence of Azospirillum thiophilum BV-S.</title>
        <authorList>
            <person name="Fomenkov A."/>
            <person name="Vincze T."/>
            <person name="Grabovich M."/>
            <person name="Dubinina G."/>
            <person name="Orlova M."/>
            <person name="Belousova E."/>
            <person name="Roberts R.J."/>
        </authorList>
    </citation>
    <scope>NUCLEOTIDE SEQUENCE [LARGE SCALE GENOMIC DNA]</scope>
    <source>
        <strain evidence="2">BV-S</strain>
    </source>
</reference>
<proteinExistence type="predicted"/>
<accession>A0AAC8W4P6</accession>
<dbReference type="RefSeq" id="WP_045584917.1">
    <property type="nucleotide sequence ID" value="NZ_CP012406.1"/>
</dbReference>
<dbReference type="EMBL" id="CP012406">
    <property type="protein sequence ID" value="ALG74967.1"/>
    <property type="molecule type" value="Genomic_DNA"/>
</dbReference>
<dbReference type="Proteomes" id="UP000069935">
    <property type="component" value="Chromosome 6"/>
</dbReference>
<organism evidence="1 2">
    <name type="scientific">Azospirillum thiophilum</name>
    <dbReference type="NCBI Taxonomy" id="528244"/>
    <lineage>
        <taxon>Bacteria</taxon>
        <taxon>Pseudomonadati</taxon>
        <taxon>Pseudomonadota</taxon>
        <taxon>Alphaproteobacteria</taxon>
        <taxon>Rhodospirillales</taxon>
        <taxon>Azospirillaceae</taxon>
        <taxon>Azospirillum</taxon>
    </lineage>
</organism>
<evidence type="ECO:0000313" key="2">
    <source>
        <dbReference type="Proteomes" id="UP000069935"/>
    </source>
</evidence>
<sequence length="94" mass="10249">MLTIKDCIALSDLTEAEIDAIAEHEHLPEMVAVEMGHCLAHCAGGPDRIAHIIADDIAEACAHGRTAHAVELMHTLREFVDTHPQGHSEEHREG</sequence>
<evidence type="ECO:0000313" key="1">
    <source>
        <dbReference type="EMBL" id="ALG74967.1"/>
    </source>
</evidence>
<gene>
    <name evidence="1" type="ORF">AL072_28665</name>
</gene>
<dbReference type="AlphaFoldDB" id="A0AAC8W4P6"/>
<dbReference type="KEGG" id="ati:AL072_28665"/>
<protein>
    <submittedName>
        <fullName evidence="1">Uncharacterized protein</fullName>
    </submittedName>
</protein>
<name>A0AAC8W4P6_9PROT</name>